<dbReference type="InParanoid" id="A0A4Q1BN95"/>
<feature type="signal peptide" evidence="1">
    <location>
        <begin position="1"/>
        <end position="18"/>
    </location>
</feature>
<name>A0A4Q1BN95_TREME</name>
<dbReference type="Proteomes" id="UP000289152">
    <property type="component" value="Unassembled WGS sequence"/>
</dbReference>
<sequence length="293" mass="31428">MAAVMWTLIFLVAKFALGSPLVDPSTCACPRSSSIPALPSCTPSSGVIVVEVSAFTSAHVKQGSQELWISPDKATSTGAQIVEYNSCDEPMQLDITTWPFSESPYTNTSKYSDTVHCLITGSPAFQTATLSLFEAKKPWQWDLDTGTKKDSGLNVTCESDGGTTSLSAAAAAATAPVSCPEYNLTYNIISNYTAVQVWNSGLVLSSTNDGNTGPNKVNETRSCIDMYIHYTVYTYAKWLDRGENKPKSTVDCILKGDLTDDCEIMIDGQGTKFPSSHPCLESNCTKGGPPYSS</sequence>
<organism evidence="2 3">
    <name type="scientific">Tremella mesenterica</name>
    <name type="common">Jelly fungus</name>
    <dbReference type="NCBI Taxonomy" id="5217"/>
    <lineage>
        <taxon>Eukaryota</taxon>
        <taxon>Fungi</taxon>
        <taxon>Dikarya</taxon>
        <taxon>Basidiomycota</taxon>
        <taxon>Agaricomycotina</taxon>
        <taxon>Tremellomycetes</taxon>
        <taxon>Tremellales</taxon>
        <taxon>Tremellaceae</taxon>
        <taxon>Tremella</taxon>
    </lineage>
</organism>
<comment type="caution">
    <text evidence="2">The sequence shown here is derived from an EMBL/GenBank/DDBJ whole genome shotgun (WGS) entry which is preliminary data.</text>
</comment>
<protein>
    <recommendedName>
        <fullName evidence="4">Ig-like domain-containing protein</fullName>
    </recommendedName>
</protein>
<reference evidence="2 3" key="1">
    <citation type="submission" date="2016-06" db="EMBL/GenBank/DDBJ databases">
        <title>Evolution of pathogenesis and genome organization in the Tremellales.</title>
        <authorList>
            <person name="Cuomo C."/>
            <person name="Litvintseva A."/>
            <person name="Heitman J."/>
            <person name="Chen Y."/>
            <person name="Sun S."/>
            <person name="Springer D."/>
            <person name="Dromer F."/>
            <person name="Young S."/>
            <person name="Zeng Q."/>
            <person name="Chapman S."/>
            <person name="Gujja S."/>
            <person name="Saif S."/>
            <person name="Birren B."/>
        </authorList>
    </citation>
    <scope>NUCLEOTIDE SEQUENCE [LARGE SCALE GENOMIC DNA]</scope>
    <source>
        <strain evidence="2 3">ATCC 28783</strain>
    </source>
</reference>
<keyword evidence="3" id="KW-1185">Reference proteome</keyword>
<accession>A0A4Q1BN95</accession>
<dbReference type="VEuPathDB" id="FungiDB:TREMEDRAFT_60985"/>
<evidence type="ECO:0008006" key="4">
    <source>
        <dbReference type="Google" id="ProtNLM"/>
    </source>
</evidence>
<evidence type="ECO:0000313" key="3">
    <source>
        <dbReference type="Proteomes" id="UP000289152"/>
    </source>
</evidence>
<feature type="chain" id="PRO_5020338241" description="Ig-like domain-containing protein" evidence="1">
    <location>
        <begin position="19"/>
        <end position="293"/>
    </location>
</feature>
<dbReference type="AlphaFoldDB" id="A0A4Q1BN95"/>
<keyword evidence="1" id="KW-0732">Signal</keyword>
<gene>
    <name evidence="2" type="ORF">M231_03400</name>
</gene>
<proteinExistence type="predicted"/>
<dbReference type="EMBL" id="SDIL01000033">
    <property type="protein sequence ID" value="RXK39321.1"/>
    <property type="molecule type" value="Genomic_DNA"/>
</dbReference>
<evidence type="ECO:0000256" key="1">
    <source>
        <dbReference type="SAM" id="SignalP"/>
    </source>
</evidence>
<evidence type="ECO:0000313" key="2">
    <source>
        <dbReference type="EMBL" id="RXK39321.1"/>
    </source>
</evidence>